<evidence type="ECO:0000256" key="14">
    <source>
        <dbReference type="RuleBase" id="RU363127"/>
    </source>
</evidence>
<dbReference type="SUPFAM" id="SSF53448">
    <property type="entry name" value="Nucleotide-diphospho-sugar transferases"/>
    <property type="match status" value="1"/>
</dbReference>
<evidence type="ECO:0000256" key="11">
    <source>
        <dbReference type="PIRSR" id="PIRSR605027-1"/>
    </source>
</evidence>
<dbReference type="InterPro" id="IPR029044">
    <property type="entry name" value="Nucleotide-diphossugar_trans"/>
</dbReference>
<evidence type="ECO:0000256" key="10">
    <source>
        <dbReference type="ARBA" id="ARBA00047979"/>
    </source>
</evidence>
<evidence type="ECO:0000256" key="9">
    <source>
        <dbReference type="ARBA" id="ARBA00023180"/>
    </source>
</evidence>
<dbReference type="GO" id="GO:0046872">
    <property type="term" value="F:metal ion binding"/>
    <property type="evidence" value="ECO:0007669"/>
    <property type="project" value="UniProtKB-KW"/>
</dbReference>
<evidence type="ECO:0000256" key="15">
    <source>
        <dbReference type="SAM" id="SignalP"/>
    </source>
</evidence>
<keyword evidence="9" id="KW-0325">Glycoprotein</keyword>
<dbReference type="EMBL" id="UXSR01001011">
    <property type="protein sequence ID" value="VDD77800.1"/>
    <property type="molecule type" value="Genomic_DNA"/>
</dbReference>
<dbReference type="GO" id="GO:0000139">
    <property type="term" value="C:Golgi membrane"/>
    <property type="evidence" value="ECO:0007669"/>
    <property type="project" value="UniProtKB-SubCell"/>
</dbReference>
<keyword evidence="12 14" id="KW-0464">Manganese</keyword>
<evidence type="ECO:0000256" key="3">
    <source>
        <dbReference type="ARBA" id="ARBA00012641"/>
    </source>
</evidence>
<evidence type="ECO:0000256" key="6">
    <source>
        <dbReference type="ARBA" id="ARBA00022968"/>
    </source>
</evidence>
<feature type="signal peptide" evidence="15">
    <location>
        <begin position="1"/>
        <end position="26"/>
    </location>
</feature>
<feature type="binding site" evidence="12">
    <location>
        <position position="130"/>
    </location>
    <ligand>
        <name>Mn(2+)</name>
        <dbReference type="ChEBI" id="CHEBI:29035"/>
    </ligand>
</feature>
<comment type="pathway">
    <text evidence="14">Protein modification; protein glycosylation.</text>
</comment>
<sequence length="266" mass="30134">MRRKGAVVPLLLALVAVVWIFRSANHVTVYVITPTYYRPNQIADLTRLCTVFKVAGNIRWLVVEDADHKSGVLAKFLQHCGIPYVHLNAPTTLSSKRIRGSNQRNEALRWLRANIRPNQERGVVYFADDDNTYHPDLFAEMRTLRRGATWPVGLIASSEWEGCITEPDDRNSIKTFWSNVKYKRTFPIDMAGFAVSLDLVLQNPKALFDDQTLGKQEGLILSGLGFKDAFELEPKADGCTRLLVWHTKSKEAILKIPAPRTIPDLF</sequence>
<dbReference type="CDD" id="cd00218">
    <property type="entry name" value="GlcAT-I"/>
    <property type="match status" value="1"/>
</dbReference>
<dbReference type="Gene3D" id="3.90.550.10">
    <property type="entry name" value="Spore Coat Polysaccharide Biosynthesis Protein SpsA, Chain A"/>
    <property type="match status" value="1"/>
</dbReference>
<keyword evidence="15" id="KW-0732">Signal</keyword>
<dbReference type="AlphaFoldDB" id="A0A0R3UA54"/>
<feature type="chain" id="PRO_5043132248" description="Galactosylgalactosylxylosylprotein 3-beta-glucuronosyltransferase" evidence="15">
    <location>
        <begin position="27"/>
        <end position="266"/>
    </location>
</feature>
<evidence type="ECO:0000256" key="8">
    <source>
        <dbReference type="ARBA" id="ARBA00023136"/>
    </source>
</evidence>
<dbReference type="InterPro" id="IPR005027">
    <property type="entry name" value="Glyco_trans_43"/>
</dbReference>
<dbReference type="UniPathway" id="UPA00378"/>
<reference evidence="16 17" key="1">
    <citation type="submission" date="2018-10" db="EMBL/GenBank/DDBJ databases">
        <authorList>
            <consortium name="Pathogen Informatics"/>
        </authorList>
    </citation>
    <scope>NUCLEOTIDE SEQUENCE [LARGE SCALE GENOMIC DNA]</scope>
</reference>
<dbReference type="OrthoDB" id="675023at2759"/>
<keyword evidence="7" id="KW-1133">Transmembrane helix</keyword>
<dbReference type="GO" id="GO:0015018">
    <property type="term" value="F:galactosylgalactosylxylosylprotein 3-beta-glucuronosyltransferase activity"/>
    <property type="evidence" value="ECO:0007669"/>
    <property type="project" value="UniProtKB-UniRule"/>
</dbReference>
<protein>
    <recommendedName>
        <fullName evidence="3 14">Galactosylgalactosylxylosylprotein 3-beta-glucuronosyltransferase</fullName>
        <ecNumber evidence="3 14">2.4.1.135</ecNumber>
    </recommendedName>
</protein>
<evidence type="ECO:0000256" key="1">
    <source>
        <dbReference type="ARBA" id="ARBA00004606"/>
    </source>
</evidence>
<dbReference type="PANTHER" id="PTHR10896:SF65">
    <property type="entry name" value="GALACTOSYLGALACTOSYLXYLOSYLPROTEIN 3-BETA-GLUCURONOSYLTRANSFERASE 3"/>
    <property type="match status" value="1"/>
</dbReference>
<evidence type="ECO:0000256" key="13">
    <source>
        <dbReference type="PIRSR" id="PIRSR605027-4"/>
    </source>
</evidence>
<keyword evidence="17" id="KW-1185">Reference proteome</keyword>
<keyword evidence="8" id="KW-0472">Membrane</keyword>
<keyword evidence="12 14" id="KW-0479">Metal-binding</keyword>
<gene>
    <name evidence="16" type="ORF">MCOS_LOCUS3803</name>
</gene>
<comment type="similarity">
    <text evidence="2 14">Belongs to the glycosyltransferase 43 family.</text>
</comment>
<keyword evidence="6 14" id="KW-0735">Signal-anchor</keyword>
<dbReference type="Proteomes" id="UP000267029">
    <property type="component" value="Unassembled WGS sequence"/>
</dbReference>
<dbReference type="WBParaSite" id="MCU_011744-RA">
    <property type="protein sequence ID" value="MCU_011744-RA"/>
    <property type="gene ID" value="MCU_011744"/>
</dbReference>
<dbReference type="Pfam" id="PF03360">
    <property type="entry name" value="Glyco_transf_43"/>
    <property type="match status" value="1"/>
</dbReference>
<keyword evidence="14" id="KW-0333">Golgi apparatus</keyword>
<reference evidence="18" key="2">
    <citation type="submission" date="2019-11" db="UniProtKB">
        <authorList>
            <consortium name="WormBaseParasite"/>
        </authorList>
    </citation>
    <scope>IDENTIFICATION</scope>
</reference>
<feature type="site" description="Interaction with galactose moiety of substrate glycoprotein" evidence="13">
    <location>
        <position position="161"/>
    </location>
</feature>
<comment type="subcellular location">
    <subcellularLocation>
        <location evidence="14">Golgi apparatus membrane</location>
        <topology evidence="14">Single-pass type II membrane protein</topology>
    </subcellularLocation>
    <subcellularLocation>
        <location evidence="1">Membrane</location>
        <topology evidence="1">Single-pass type II membrane protein</topology>
    </subcellularLocation>
</comment>
<accession>A0A0R3UA54</accession>
<dbReference type="EC" id="2.4.1.135" evidence="3 14"/>
<evidence type="ECO:0000313" key="16">
    <source>
        <dbReference type="EMBL" id="VDD77800.1"/>
    </source>
</evidence>
<evidence type="ECO:0000256" key="5">
    <source>
        <dbReference type="ARBA" id="ARBA00022692"/>
    </source>
</evidence>
<feature type="active site" description="Proton donor/acceptor" evidence="11">
    <location>
        <position position="217"/>
    </location>
</feature>
<comment type="cofactor">
    <cofactor evidence="12 14">
        <name>Mn(2+)</name>
        <dbReference type="ChEBI" id="CHEBI:29035"/>
    </cofactor>
</comment>
<dbReference type="GO" id="GO:0050650">
    <property type="term" value="P:chondroitin sulfate proteoglycan biosynthetic process"/>
    <property type="evidence" value="ECO:0007669"/>
    <property type="project" value="TreeGrafter"/>
</dbReference>
<dbReference type="GO" id="GO:0005975">
    <property type="term" value="P:carbohydrate metabolic process"/>
    <property type="evidence" value="ECO:0007669"/>
    <property type="project" value="TreeGrafter"/>
</dbReference>
<dbReference type="PANTHER" id="PTHR10896">
    <property type="entry name" value="GALACTOSYLGALACTOSYLXYLOSYLPROTEIN 3-BETA-GLUCURONOSYLTRANSFERASE BETA-1,3-GLUCURONYLTRANSFERASE"/>
    <property type="match status" value="1"/>
</dbReference>
<comment type="catalytic activity">
    <reaction evidence="10 14">
        <text>3-O-(beta-D-galactosyl-(1-&gt;3)-beta-D-galactosyl-(1-&gt;4)-beta-D-xylosyl)-L-seryl-[protein] + UDP-alpha-D-glucuronate = 3-O-(beta-D-GlcA-(1-&gt;3)-beta-D-Gal-(1-&gt;3)-beta-D-Gal-(1-&gt;4)-beta-D-Xyl)-L-seryl-[protein] + UDP + H(+)</text>
        <dbReference type="Rhea" id="RHEA:24168"/>
        <dbReference type="Rhea" id="RHEA-COMP:12571"/>
        <dbReference type="Rhea" id="RHEA-COMP:12573"/>
        <dbReference type="ChEBI" id="CHEBI:15378"/>
        <dbReference type="ChEBI" id="CHEBI:58052"/>
        <dbReference type="ChEBI" id="CHEBI:58223"/>
        <dbReference type="ChEBI" id="CHEBI:132090"/>
        <dbReference type="ChEBI" id="CHEBI:132093"/>
        <dbReference type="EC" id="2.4.1.135"/>
    </reaction>
</comment>
<evidence type="ECO:0000256" key="12">
    <source>
        <dbReference type="PIRSR" id="PIRSR605027-3"/>
    </source>
</evidence>
<evidence type="ECO:0000313" key="17">
    <source>
        <dbReference type="Proteomes" id="UP000267029"/>
    </source>
</evidence>
<name>A0A0R3UA54_MESCO</name>
<keyword evidence="4 14" id="KW-0808">Transferase</keyword>
<dbReference type="STRING" id="53468.A0A0R3UA54"/>
<keyword evidence="5" id="KW-0812">Transmembrane</keyword>
<evidence type="ECO:0000256" key="7">
    <source>
        <dbReference type="ARBA" id="ARBA00022989"/>
    </source>
</evidence>
<evidence type="ECO:0000313" key="18">
    <source>
        <dbReference type="WBParaSite" id="MCU_011744-RA"/>
    </source>
</evidence>
<evidence type="ECO:0000256" key="2">
    <source>
        <dbReference type="ARBA" id="ARBA00007706"/>
    </source>
</evidence>
<evidence type="ECO:0000256" key="4">
    <source>
        <dbReference type="ARBA" id="ARBA00022679"/>
    </source>
</evidence>
<organism evidence="18">
    <name type="scientific">Mesocestoides corti</name>
    <name type="common">Flatworm</name>
    <dbReference type="NCBI Taxonomy" id="53468"/>
    <lineage>
        <taxon>Eukaryota</taxon>
        <taxon>Metazoa</taxon>
        <taxon>Spiralia</taxon>
        <taxon>Lophotrochozoa</taxon>
        <taxon>Platyhelminthes</taxon>
        <taxon>Cestoda</taxon>
        <taxon>Eucestoda</taxon>
        <taxon>Cyclophyllidea</taxon>
        <taxon>Mesocestoididae</taxon>
        <taxon>Mesocestoides</taxon>
    </lineage>
</organism>
<proteinExistence type="inferred from homology"/>